<reference evidence="1 2" key="1">
    <citation type="journal article" date="2017" name="Antonie Van Leeuwenhoek">
        <title>Rhizobium rhizosphaerae sp. nov., a novel species isolated from rice rhizosphere.</title>
        <authorList>
            <person name="Zhao J.J."/>
            <person name="Zhang J."/>
            <person name="Zhang R.J."/>
            <person name="Zhang C.W."/>
            <person name="Yin H.Q."/>
            <person name="Zhang X.X."/>
        </authorList>
    </citation>
    <scope>NUCLEOTIDE SEQUENCE [LARGE SCALE GENOMIC DNA]</scope>
    <source>
        <strain evidence="1 2">KMM 241</strain>
    </source>
</reference>
<dbReference type="eggNOG" id="ENOG502Z8ER">
    <property type="taxonomic scope" value="Bacteria"/>
</dbReference>
<dbReference type="AlphaFoldDB" id="K6YRU8"/>
<evidence type="ECO:0000313" key="1">
    <source>
        <dbReference type="EMBL" id="GAC26706.1"/>
    </source>
</evidence>
<dbReference type="Proteomes" id="UP000006263">
    <property type="component" value="Unassembled WGS sequence"/>
</dbReference>
<organism evidence="1 2">
    <name type="scientific">Paraglaciecola mesophila KMM 241</name>
    <dbReference type="NCBI Taxonomy" id="1128912"/>
    <lineage>
        <taxon>Bacteria</taxon>
        <taxon>Pseudomonadati</taxon>
        <taxon>Pseudomonadota</taxon>
        <taxon>Gammaproteobacteria</taxon>
        <taxon>Alteromonadales</taxon>
        <taxon>Alteromonadaceae</taxon>
        <taxon>Paraglaciecola</taxon>
    </lineage>
</organism>
<sequence>MTHLSPNQFLSQMFANRGLTAVTTEPLFTYQLQQNEYQDLKQVVVTFRPKIRVSEQKHKEWAACFVMWCSEWYRREYQAGDGWSWAAIWQDLGFELNPPEIRELIPIGMESYWRRPIRFYTERRNFLGSVFIEGGLPFLLISSKDNKFGELIRKVLANYYQVDLLGIKLRDLINRYVYSLPTVFSEDESIELISSLIRNLMGLADKIDVQSQNELPSDQLDKIIPNWRNQFPIPLDNATGKGLLDNWLRGAWSASSSIKKFQKKLFCKHYFDFKSLTFTSEVSLPQKLNFKFGKETVNSSRMDLGLDEGSVRRANFGSVYAQFENEHTVISTRKKGVRVPRSNVHARLYVSVTQAGIRIEETEIPESSISLGDVPIGFVSNEDKYEFVGQASFTTKHPTIYVLTPSEYAFDIITGQCTKVDELIIEGRSYAWYETTGDLRFSFEDSQYRICTNSSSNTSGMLRLVGNEVIWQSKPSSVYLGLPEVEAIDDSSDINYAFTSYIDNKAVKMAKEYELYGTHTLSVKNRNNDTLIRRKIAVLPSDLTISFSCENKAAEITVSTQRPISANLVVEDANVTSEKTSISRRFLIEPNGLPPAKVTLLVQANLECDPIELTLPYPASGIYGYDSAGRILDNELTINQLLGSEVFLYSHKAYVAKFKVEFFLLPISKNSPSYLSYISVADKPQVLSLYSFKEKIIELLSLSDNLDAQVQISISDSSNMKKYIVRRFASNIKIDRMDDLILLNMGSLKVLSILHLR</sequence>
<protein>
    <submittedName>
        <fullName evidence="1">Uncharacterized protein</fullName>
    </submittedName>
</protein>
<dbReference type="RefSeq" id="WP_006994857.1">
    <property type="nucleotide sequence ID" value="NZ_BAEP01000088.1"/>
</dbReference>
<comment type="caution">
    <text evidence="1">The sequence shown here is derived from an EMBL/GenBank/DDBJ whole genome shotgun (WGS) entry which is preliminary data.</text>
</comment>
<proteinExistence type="predicted"/>
<evidence type="ECO:0000313" key="2">
    <source>
        <dbReference type="Proteomes" id="UP000006263"/>
    </source>
</evidence>
<accession>K6YRU8</accession>
<dbReference type="EMBL" id="BAEP01000088">
    <property type="protein sequence ID" value="GAC26706.1"/>
    <property type="molecule type" value="Genomic_DNA"/>
</dbReference>
<dbReference type="OrthoDB" id="5494042at2"/>
<dbReference type="InterPro" id="IPR047879">
    <property type="entry name" value="YjiT"/>
</dbReference>
<gene>
    <name evidence="1" type="ORF">GMES_4440</name>
</gene>
<name>K6YRU8_9ALTE</name>
<dbReference type="NCBIfam" id="NF038336">
    <property type="entry name" value="YjiT_fam"/>
    <property type="match status" value="1"/>
</dbReference>